<dbReference type="GO" id="GO:0005886">
    <property type="term" value="C:plasma membrane"/>
    <property type="evidence" value="ECO:0007669"/>
    <property type="project" value="TreeGrafter"/>
</dbReference>
<dbReference type="AlphaFoldDB" id="A0A0K6G362"/>
<dbReference type="PANTHER" id="PTHR13018">
    <property type="entry name" value="PROBABLE MEMBRANE PROTEIN DUF221-RELATED"/>
    <property type="match status" value="1"/>
</dbReference>
<evidence type="ECO:0000256" key="2">
    <source>
        <dbReference type="ARBA" id="ARBA00007779"/>
    </source>
</evidence>
<evidence type="ECO:0000259" key="12">
    <source>
        <dbReference type="Pfam" id="PF14703"/>
    </source>
</evidence>
<dbReference type="InterPro" id="IPR032880">
    <property type="entry name" value="CSC1/OSCA1-like_N"/>
</dbReference>
<accession>A0A0K6G362</accession>
<evidence type="ECO:0000259" key="9">
    <source>
        <dbReference type="Pfam" id="PF02714"/>
    </source>
</evidence>
<keyword evidence="6 8" id="KW-0472">Membrane</keyword>
<evidence type="ECO:0000256" key="3">
    <source>
        <dbReference type="ARBA" id="ARBA00022448"/>
    </source>
</evidence>
<dbReference type="PANTHER" id="PTHR13018:SF143">
    <property type="entry name" value="CSC1_OSCA1-LIKE 7TM REGION DOMAIN-CONTAINING PROTEIN"/>
    <property type="match status" value="1"/>
</dbReference>
<feature type="region of interest" description="Disordered" evidence="7">
    <location>
        <begin position="795"/>
        <end position="897"/>
    </location>
</feature>
<feature type="transmembrane region" description="Helical" evidence="8">
    <location>
        <begin position="566"/>
        <end position="595"/>
    </location>
</feature>
<comment type="similarity">
    <text evidence="2">Belongs to the CSC1 (TC 1.A.17) family.</text>
</comment>
<gene>
    <name evidence="13" type="ORF">RSOLAG22IIIB_10414</name>
</gene>
<feature type="transmembrane region" description="Helical" evidence="8">
    <location>
        <begin position="20"/>
        <end position="39"/>
    </location>
</feature>
<feature type="domain" description="10TM putative phosphate transporter extracellular tail" evidence="10">
    <location>
        <begin position="887"/>
        <end position="955"/>
    </location>
</feature>
<feature type="transmembrane region" description="Helical" evidence="8">
    <location>
        <begin position="481"/>
        <end position="500"/>
    </location>
</feature>
<reference evidence="13 14" key="1">
    <citation type="submission" date="2015-07" db="EMBL/GenBank/DDBJ databases">
        <authorList>
            <person name="Noorani M."/>
        </authorList>
    </citation>
    <scope>NUCLEOTIDE SEQUENCE [LARGE SCALE GENOMIC DNA]</scope>
    <source>
        <strain evidence="13">BBA 69670</strain>
    </source>
</reference>
<dbReference type="Pfam" id="PF12621">
    <property type="entry name" value="PHM7_ext"/>
    <property type="match status" value="1"/>
</dbReference>
<dbReference type="InterPro" id="IPR045122">
    <property type="entry name" value="Csc1-like"/>
</dbReference>
<feature type="transmembrane region" description="Helical" evidence="8">
    <location>
        <begin position="92"/>
        <end position="115"/>
    </location>
</feature>
<evidence type="ECO:0000256" key="7">
    <source>
        <dbReference type="SAM" id="MobiDB-lite"/>
    </source>
</evidence>
<feature type="compositionally biased region" description="Basic and acidic residues" evidence="7">
    <location>
        <begin position="843"/>
        <end position="852"/>
    </location>
</feature>
<dbReference type="Pfam" id="PF14703">
    <property type="entry name" value="PHM7_cyt"/>
    <property type="match status" value="1"/>
</dbReference>
<dbReference type="Proteomes" id="UP000044841">
    <property type="component" value="Unassembled WGS sequence"/>
</dbReference>
<evidence type="ECO:0000259" key="11">
    <source>
        <dbReference type="Pfam" id="PF13967"/>
    </source>
</evidence>
<keyword evidence="14" id="KW-1185">Reference proteome</keyword>
<dbReference type="InterPro" id="IPR003864">
    <property type="entry name" value="CSC1/OSCA1-like_7TM"/>
</dbReference>
<evidence type="ECO:0000256" key="6">
    <source>
        <dbReference type="ARBA" id="ARBA00023136"/>
    </source>
</evidence>
<evidence type="ECO:0000256" key="8">
    <source>
        <dbReference type="SAM" id="Phobius"/>
    </source>
</evidence>
<evidence type="ECO:0000313" key="13">
    <source>
        <dbReference type="EMBL" id="CUA72941.1"/>
    </source>
</evidence>
<dbReference type="Pfam" id="PF02714">
    <property type="entry name" value="RSN1_7TM"/>
    <property type="match status" value="1"/>
</dbReference>
<evidence type="ECO:0000259" key="10">
    <source>
        <dbReference type="Pfam" id="PF12621"/>
    </source>
</evidence>
<feature type="compositionally biased region" description="Basic and acidic residues" evidence="7">
    <location>
        <begin position="932"/>
        <end position="945"/>
    </location>
</feature>
<dbReference type="GO" id="GO:0005227">
    <property type="term" value="F:calcium-activated cation channel activity"/>
    <property type="evidence" value="ECO:0007669"/>
    <property type="project" value="InterPro"/>
</dbReference>
<feature type="domain" description="CSC1/OSCA1-like N-terminal transmembrane" evidence="11">
    <location>
        <begin position="18"/>
        <end position="168"/>
    </location>
</feature>
<evidence type="ECO:0000313" key="14">
    <source>
        <dbReference type="Proteomes" id="UP000044841"/>
    </source>
</evidence>
<protein>
    <submittedName>
        <fullName evidence="13">Phosphate metabolism protein 7 [Saccharomyces cerevisiae S288c]</fullName>
    </submittedName>
</protein>
<organism evidence="13 14">
    <name type="scientific">Rhizoctonia solani</name>
    <dbReference type="NCBI Taxonomy" id="456999"/>
    <lineage>
        <taxon>Eukaryota</taxon>
        <taxon>Fungi</taxon>
        <taxon>Dikarya</taxon>
        <taxon>Basidiomycota</taxon>
        <taxon>Agaricomycotina</taxon>
        <taxon>Agaricomycetes</taxon>
        <taxon>Cantharellales</taxon>
        <taxon>Ceratobasidiaceae</taxon>
        <taxon>Rhizoctonia</taxon>
    </lineage>
</organism>
<comment type="subcellular location">
    <subcellularLocation>
        <location evidence="1">Membrane</location>
        <topology evidence="1">Multi-pass membrane protein</topology>
    </subcellularLocation>
</comment>
<name>A0A0K6G362_9AGAM</name>
<feature type="transmembrane region" description="Helical" evidence="8">
    <location>
        <begin position="521"/>
        <end position="546"/>
    </location>
</feature>
<keyword evidence="4 8" id="KW-0812">Transmembrane</keyword>
<proteinExistence type="inferred from homology"/>
<feature type="transmembrane region" description="Helical" evidence="8">
    <location>
        <begin position="147"/>
        <end position="165"/>
    </location>
</feature>
<sequence>MSIDPTKATSTNNTSRTFGTAFVTNIALLAIQVGGFVILKKKFYRIYSPRTELPPPGKRTAELPSGPWKWLPAVIFAPTEDIIRKNGLDAYLFLRFLRLMILIFGVFTLISWPILLPVNSINMPGGGSDGLVRLSWSNITEDQHNRYIAHVILVYIMTFFVFYLIRRELLIFVHARHQFLISRSHSHLAQAKTVLITSMPNDLCEETALRRFCAFVPGGINKVWIYRDQPDLPKLYNDRLEICQQLEQSMVKYMRAITKAWRKHKKAEKTKAKARSGSGKDIEAVQENPHIPDSYPLTRLSTVRASLLNQPLPPTPRHSGVTPTNKTGELVLNAANQQQGSSGHLRLVQEIARLNIEINEKRKGLPECEPHGSAFIQCNLQMGAHVLAQCVSYHEPLKMSQKWIEVSPDDIIWDNIDDGAYEVRSRYVLSWLLTFAVIALWFVPTTFAGILSNVDQLCSKATWLQWVCRLPDVVQGIIQGVLPPAVIAILFLLLPIYLRAMAVFECIPRHSLVSISLYKRYYLFLVVHGFLTITLASGIISTIVPILEQPSKAVELLAKNLPNASIFFLTYIVANGLAGSASALAQIGPLAVHFLKKHLFGSTPRQSFEITFMMPQADFGVVLPRMSLLCTIAFAYSVIAPVISGLALLAFILYYVAWKFLFLWVYDQPDAQETGGLYFPLIVSNLFVGLYIEQLCLAGLFFLDARKTVSLVLDIFIVILLVITIGVQILLRKSFDPITEFLPMSMATKSLHDRQRRHQKHNQDPANPVTSDVEEEEMDLFKRDRLQTLIRRKVNKKLKLPTKPKEDKDTGFAPPAPAAQPGPSKLPDVAPQLSTPKLLTRTNTKDSHDSARSKRSNKSKKTNQDELQIAPAAPAQKTSITGDDASSEDDSDLDDFAFDHPNTYKDAPWIWIPKDTLGISAVLLKELHAAKVEASDSGSKMDEKGLVTVSRSPPDEAWSGGLDL</sequence>
<keyword evidence="3" id="KW-0813">Transport</keyword>
<keyword evidence="5 8" id="KW-1133">Transmembrane helix</keyword>
<feature type="compositionally biased region" description="Acidic residues" evidence="7">
    <location>
        <begin position="885"/>
        <end position="896"/>
    </location>
</feature>
<evidence type="ECO:0000256" key="5">
    <source>
        <dbReference type="ARBA" id="ARBA00022989"/>
    </source>
</evidence>
<evidence type="ECO:0000256" key="4">
    <source>
        <dbReference type="ARBA" id="ARBA00022692"/>
    </source>
</evidence>
<evidence type="ECO:0000256" key="1">
    <source>
        <dbReference type="ARBA" id="ARBA00004141"/>
    </source>
</evidence>
<dbReference type="InterPro" id="IPR022257">
    <property type="entry name" value="PHM7_ext"/>
</dbReference>
<dbReference type="InterPro" id="IPR027815">
    <property type="entry name" value="CSC1/OSCA1-like_cyt"/>
</dbReference>
<feature type="transmembrane region" description="Helical" evidence="8">
    <location>
        <begin position="677"/>
        <end position="703"/>
    </location>
</feature>
<feature type="transmembrane region" description="Helical" evidence="8">
    <location>
        <begin position="428"/>
        <end position="451"/>
    </location>
</feature>
<feature type="domain" description="CSC1/OSCA1-like cytosolic" evidence="12">
    <location>
        <begin position="192"/>
        <end position="415"/>
    </location>
</feature>
<dbReference type="Pfam" id="PF13967">
    <property type="entry name" value="RSN1_TM"/>
    <property type="match status" value="1"/>
</dbReference>
<feature type="domain" description="CSC1/OSCA1-like 7TM region" evidence="9">
    <location>
        <begin position="428"/>
        <end position="701"/>
    </location>
</feature>
<feature type="region of interest" description="Disordered" evidence="7">
    <location>
        <begin position="932"/>
        <end position="964"/>
    </location>
</feature>
<dbReference type="EMBL" id="CYGV01001328">
    <property type="protein sequence ID" value="CUA72941.1"/>
    <property type="molecule type" value="Genomic_DNA"/>
</dbReference>
<feature type="compositionally biased region" description="Polar residues" evidence="7">
    <location>
        <begin position="832"/>
        <end position="842"/>
    </location>
</feature>
<feature type="transmembrane region" description="Helical" evidence="8">
    <location>
        <begin position="633"/>
        <end position="657"/>
    </location>
</feature>
<feature type="region of interest" description="Disordered" evidence="7">
    <location>
        <begin position="752"/>
        <end position="776"/>
    </location>
</feature>
<feature type="transmembrane region" description="Helical" evidence="8">
    <location>
        <begin position="710"/>
        <end position="731"/>
    </location>
</feature>